<keyword evidence="4" id="KW-0808">Transferase</keyword>
<name>A0A397VR46_9GLOM</name>
<evidence type="ECO:0000313" key="7">
    <source>
        <dbReference type="EMBL" id="RIB23767.1"/>
    </source>
</evidence>
<dbReference type="CDD" id="cd00082">
    <property type="entry name" value="HisKA"/>
    <property type="match status" value="1"/>
</dbReference>
<dbReference type="EMBL" id="QKWP01000245">
    <property type="protein sequence ID" value="RIB23767.1"/>
    <property type="molecule type" value="Genomic_DNA"/>
</dbReference>
<protein>
    <recommendedName>
        <fullName evidence="2">histidine kinase</fullName>
        <ecNumber evidence="2">2.7.13.3</ecNumber>
    </recommendedName>
</protein>
<dbReference type="GO" id="GO:0000155">
    <property type="term" value="F:phosphorelay sensor kinase activity"/>
    <property type="evidence" value="ECO:0007669"/>
    <property type="project" value="InterPro"/>
</dbReference>
<dbReference type="InterPro" id="IPR029016">
    <property type="entry name" value="GAF-like_dom_sf"/>
</dbReference>
<dbReference type="PANTHER" id="PTHR43047">
    <property type="entry name" value="TWO-COMPONENT HISTIDINE PROTEIN KINASE"/>
    <property type="match status" value="1"/>
</dbReference>
<accession>A0A397VR46</accession>
<dbReference type="Proteomes" id="UP000266673">
    <property type="component" value="Unassembled WGS sequence"/>
</dbReference>
<dbReference type="InterPro" id="IPR003594">
    <property type="entry name" value="HATPase_dom"/>
</dbReference>
<dbReference type="Gene3D" id="1.10.287.130">
    <property type="match status" value="1"/>
</dbReference>
<evidence type="ECO:0000256" key="3">
    <source>
        <dbReference type="ARBA" id="ARBA00022553"/>
    </source>
</evidence>
<reference evidence="7 8" key="1">
    <citation type="submission" date="2018-06" db="EMBL/GenBank/DDBJ databases">
        <title>Comparative genomics reveals the genomic features of Rhizophagus irregularis, R. cerebriforme, R. diaphanum and Gigaspora rosea, and their symbiotic lifestyle signature.</title>
        <authorList>
            <person name="Morin E."/>
            <person name="San Clemente H."/>
            <person name="Chen E.C.H."/>
            <person name="De La Providencia I."/>
            <person name="Hainaut M."/>
            <person name="Kuo A."/>
            <person name="Kohler A."/>
            <person name="Murat C."/>
            <person name="Tang N."/>
            <person name="Roy S."/>
            <person name="Loubradou J."/>
            <person name="Henrissat B."/>
            <person name="Grigoriev I.V."/>
            <person name="Corradi N."/>
            <person name="Roux C."/>
            <person name="Martin F.M."/>
        </authorList>
    </citation>
    <scope>NUCLEOTIDE SEQUENCE [LARGE SCALE GENOMIC DNA]</scope>
    <source>
        <strain evidence="7 8">DAOM 194757</strain>
    </source>
</reference>
<dbReference type="OrthoDB" id="21225at2759"/>
<proteinExistence type="predicted"/>
<evidence type="ECO:0000256" key="2">
    <source>
        <dbReference type="ARBA" id="ARBA00012438"/>
    </source>
</evidence>
<keyword evidence="3" id="KW-0597">Phosphoprotein</keyword>
<evidence type="ECO:0000259" key="6">
    <source>
        <dbReference type="PROSITE" id="PS50109"/>
    </source>
</evidence>
<dbReference type="Gene3D" id="3.30.450.40">
    <property type="match status" value="1"/>
</dbReference>
<dbReference type="SUPFAM" id="SSF55781">
    <property type="entry name" value="GAF domain-like"/>
    <property type="match status" value="1"/>
</dbReference>
<dbReference type="SMART" id="SM00388">
    <property type="entry name" value="HisKA"/>
    <property type="match status" value="1"/>
</dbReference>
<comment type="catalytic activity">
    <reaction evidence="1">
        <text>ATP + protein L-histidine = ADP + protein N-phospho-L-histidine.</text>
        <dbReference type="EC" id="2.7.13.3"/>
    </reaction>
</comment>
<dbReference type="GO" id="GO:0005886">
    <property type="term" value="C:plasma membrane"/>
    <property type="evidence" value="ECO:0007669"/>
    <property type="project" value="TreeGrafter"/>
</dbReference>
<dbReference type="InterPro" id="IPR005467">
    <property type="entry name" value="His_kinase_dom"/>
</dbReference>
<dbReference type="SUPFAM" id="SSF47384">
    <property type="entry name" value="Homodimeric domain of signal transducing histidine kinase"/>
    <property type="match status" value="1"/>
</dbReference>
<evidence type="ECO:0000256" key="5">
    <source>
        <dbReference type="ARBA" id="ARBA00022777"/>
    </source>
</evidence>
<keyword evidence="5 7" id="KW-0418">Kinase</keyword>
<evidence type="ECO:0000313" key="8">
    <source>
        <dbReference type="Proteomes" id="UP000266673"/>
    </source>
</evidence>
<dbReference type="Gene3D" id="3.30.565.10">
    <property type="entry name" value="Histidine kinase-like ATPase, C-terminal domain"/>
    <property type="match status" value="1"/>
</dbReference>
<dbReference type="AlphaFoldDB" id="A0A397VR46"/>
<dbReference type="PRINTS" id="PR00344">
    <property type="entry name" value="BCTRLSENSOR"/>
</dbReference>
<keyword evidence="8" id="KW-1185">Reference proteome</keyword>
<dbReference type="GO" id="GO:0009927">
    <property type="term" value="F:histidine phosphotransfer kinase activity"/>
    <property type="evidence" value="ECO:0007669"/>
    <property type="project" value="TreeGrafter"/>
</dbReference>
<dbReference type="PROSITE" id="PS50109">
    <property type="entry name" value="HIS_KIN"/>
    <property type="match status" value="1"/>
</dbReference>
<dbReference type="PANTHER" id="PTHR43047:SF72">
    <property type="entry name" value="OSMOSENSING HISTIDINE PROTEIN KINASE SLN1"/>
    <property type="match status" value="1"/>
</dbReference>
<dbReference type="SUPFAM" id="SSF55874">
    <property type="entry name" value="ATPase domain of HSP90 chaperone/DNA topoisomerase II/histidine kinase"/>
    <property type="match status" value="1"/>
</dbReference>
<comment type="caution">
    <text evidence="7">The sequence shown here is derived from an EMBL/GenBank/DDBJ whole genome shotgun (WGS) entry which is preliminary data.</text>
</comment>
<feature type="domain" description="Histidine kinase" evidence="6">
    <location>
        <begin position="73"/>
        <end position="267"/>
    </location>
</feature>
<dbReference type="EC" id="2.7.13.3" evidence="2"/>
<evidence type="ECO:0000256" key="4">
    <source>
        <dbReference type="ARBA" id="ARBA00022679"/>
    </source>
</evidence>
<evidence type="ECO:0000256" key="1">
    <source>
        <dbReference type="ARBA" id="ARBA00000085"/>
    </source>
</evidence>
<dbReference type="STRING" id="44941.A0A397VR46"/>
<dbReference type="InterPro" id="IPR036097">
    <property type="entry name" value="HisK_dim/P_sf"/>
</dbReference>
<sequence length="410" mass="45899">MIFFENASILSAEIKLNNDILGWIKAYRPSNSIWLVSEIELLQQISNQISLAINHNNSLDETAETANIAKSQILANASHGAIVGIISSLKHVALTDDQKDMINIMSCASDIVLSIINDILDAARLEAQNVVLMNRTFYLSNLLEGTIEKYGKKANDKKIELILNCDVDVVSRYVKSDPERVKFTDKEFIDENEGNPTYGQILKKENLLFELYDTGIGIDPKFEQNAWKSFSQGDMSITKRQDGTGLGLSICKSLVEINGGEIKAEKKRSLVIHRVESMRNAMLKYLKKIKKIDAFTPLTKELVQPKDNEADVMKAILELRGLEINHNNLVTIFIAFPSNKVNEVAEKLIRRAEGTASKSIIGVCGLRVQSDRSSARCKGPDYYQSDLLENDTTSNDYHDTSVLAPYHPWS</sequence>
<dbReference type="SMART" id="SM00387">
    <property type="entry name" value="HATPase_c"/>
    <property type="match status" value="1"/>
</dbReference>
<dbReference type="InterPro" id="IPR004358">
    <property type="entry name" value="Sig_transdc_His_kin-like_C"/>
</dbReference>
<dbReference type="InterPro" id="IPR036890">
    <property type="entry name" value="HATPase_C_sf"/>
</dbReference>
<organism evidence="7 8">
    <name type="scientific">Gigaspora rosea</name>
    <dbReference type="NCBI Taxonomy" id="44941"/>
    <lineage>
        <taxon>Eukaryota</taxon>
        <taxon>Fungi</taxon>
        <taxon>Fungi incertae sedis</taxon>
        <taxon>Mucoromycota</taxon>
        <taxon>Glomeromycotina</taxon>
        <taxon>Glomeromycetes</taxon>
        <taxon>Diversisporales</taxon>
        <taxon>Gigasporaceae</taxon>
        <taxon>Gigaspora</taxon>
    </lineage>
</organism>
<dbReference type="InterPro" id="IPR003661">
    <property type="entry name" value="HisK_dim/P_dom"/>
</dbReference>
<dbReference type="Pfam" id="PF02518">
    <property type="entry name" value="HATPase_c"/>
    <property type="match status" value="1"/>
</dbReference>
<gene>
    <name evidence="7" type="ORF">C2G38_2242475</name>
</gene>